<dbReference type="Proteomes" id="UP000317835">
    <property type="component" value="Chromosome"/>
</dbReference>
<gene>
    <name evidence="1" type="ORF">ElP_33880</name>
</gene>
<name>A0A518H3P9_9BACT</name>
<dbReference type="RefSeq" id="WP_197447042.1">
    <property type="nucleotide sequence ID" value="NZ_CP036426.1"/>
</dbReference>
<evidence type="ECO:0000313" key="1">
    <source>
        <dbReference type="EMBL" id="QDV35485.1"/>
    </source>
</evidence>
<accession>A0A518H3P9</accession>
<dbReference type="AlphaFoldDB" id="A0A518H3P9"/>
<reference evidence="1 2" key="1">
    <citation type="submission" date="2019-02" db="EMBL/GenBank/DDBJ databases">
        <title>Deep-cultivation of Planctomycetes and their phenomic and genomic characterization uncovers novel biology.</title>
        <authorList>
            <person name="Wiegand S."/>
            <person name="Jogler M."/>
            <person name="Boedeker C."/>
            <person name="Pinto D."/>
            <person name="Vollmers J."/>
            <person name="Rivas-Marin E."/>
            <person name="Kohn T."/>
            <person name="Peeters S.H."/>
            <person name="Heuer A."/>
            <person name="Rast P."/>
            <person name="Oberbeckmann S."/>
            <person name="Bunk B."/>
            <person name="Jeske O."/>
            <person name="Meyerdierks A."/>
            <person name="Storesund J.E."/>
            <person name="Kallscheuer N."/>
            <person name="Luecker S."/>
            <person name="Lage O.M."/>
            <person name="Pohl T."/>
            <person name="Merkel B.J."/>
            <person name="Hornburger P."/>
            <person name="Mueller R.-W."/>
            <person name="Bruemmer F."/>
            <person name="Labrenz M."/>
            <person name="Spormann A.M."/>
            <person name="Op den Camp H."/>
            <person name="Overmann J."/>
            <person name="Amann R."/>
            <person name="Jetten M.S.M."/>
            <person name="Mascher T."/>
            <person name="Medema M.H."/>
            <person name="Devos D.P."/>
            <person name="Kaster A.-K."/>
            <person name="Ovreas L."/>
            <person name="Rohde M."/>
            <person name="Galperin M.Y."/>
            <person name="Jogler C."/>
        </authorList>
    </citation>
    <scope>NUCLEOTIDE SEQUENCE [LARGE SCALE GENOMIC DNA]</scope>
    <source>
        <strain evidence="1 2">ElP</strain>
    </source>
</reference>
<organism evidence="1 2">
    <name type="scientific">Tautonia plasticadhaerens</name>
    <dbReference type="NCBI Taxonomy" id="2527974"/>
    <lineage>
        <taxon>Bacteria</taxon>
        <taxon>Pseudomonadati</taxon>
        <taxon>Planctomycetota</taxon>
        <taxon>Planctomycetia</taxon>
        <taxon>Isosphaerales</taxon>
        <taxon>Isosphaeraceae</taxon>
        <taxon>Tautonia</taxon>
    </lineage>
</organism>
<proteinExistence type="predicted"/>
<sequence>MGERAKTIKATPHRVRPGDRLAIYAPDGRTVSGVVRRCTGGVASRSDHGKRSHPP</sequence>
<keyword evidence="2" id="KW-1185">Reference proteome</keyword>
<dbReference type="EMBL" id="CP036426">
    <property type="protein sequence ID" value="QDV35485.1"/>
    <property type="molecule type" value="Genomic_DNA"/>
</dbReference>
<evidence type="ECO:0000313" key="2">
    <source>
        <dbReference type="Proteomes" id="UP000317835"/>
    </source>
</evidence>
<protein>
    <submittedName>
        <fullName evidence="1">Uncharacterized protein</fullName>
    </submittedName>
</protein>
<dbReference type="KEGG" id="tpla:ElP_33880"/>